<sequence length="171" mass="19452">MRDIKLYNVIFPIWFIMFYPPIILVTLAGNFIIDSLVLLASAYAFGLVSADQTLGLIYKKTIWKVWGFGFLADFIGALFLFSLLLLEGMQVLPREAISAVAYNPFHNISGLMLVIIAMFISSSIIFILNYKFTFKKHIANPAQRLKVCLAIAIVTTPWTFLIPTQWFYRGL</sequence>
<comment type="caution">
    <text evidence="2">The sequence shown here is derived from an EMBL/GenBank/DDBJ whole genome shotgun (WGS) entry which is preliminary data.</text>
</comment>
<proteinExistence type="predicted"/>
<dbReference type="GeneID" id="76995788"/>
<feature type="transmembrane region" description="Helical" evidence="1">
    <location>
        <begin position="147"/>
        <end position="168"/>
    </location>
</feature>
<name>A0ABT4FZT3_PANTH</name>
<organism evidence="2 3">
    <name type="scientific">Paenibacillus thiaminolyticus</name>
    <name type="common">Bacillus thiaminolyticus</name>
    <dbReference type="NCBI Taxonomy" id="49283"/>
    <lineage>
        <taxon>Bacteria</taxon>
        <taxon>Bacillati</taxon>
        <taxon>Bacillota</taxon>
        <taxon>Bacilli</taxon>
        <taxon>Bacillales</taxon>
        <taxon>Paenibacillaceae</taxon>
        <taxon>Paenibacillus</taxon>
    </lineage>
</organism>
<evidence type="ECO:0000256" key="1">
    <source>
        <dbReference type="SAM" id="Phobius"/>
    </source>
</evidence>
<keyword evidence="1" id="KW-0472">Membrane</keyword>
<dbReference type="RefSeq" id="WP_244194174.1">
    <property type="nucleotide sequence ID" value="NZ_CABMNB010000025.1"/>
</dbReference>
<feature type="transmembrane region" description="Helical" evidence="1">
    <location>
        <begin position="39"/>
        <end position="58"/>
    </location>
</feature>
<evidence type="ECO:0000313" key="2">
    <source>
        <dbReference type="EMBL" id="MCY9609058.1"/>
    </source>
</evidence>
<evidence type="ECO:0000313" key="3">
    <source>
        <dbReference type="Proteomes" id="UP001209276"/>
    </source>
</evidence>
<feature type="transmembrane region" description="Helical" evidence="1">
    <location>
        <begin position="12"/>
        <end position="33"/>
    </location>
</feature>
<dbReference type="Proteomes" id="UP001209276">
    <property type="component" value="Unassembled WGS sequence"/>
</dbReference>
<feature type="transmembrane region" description="Helical" evidence="1">
    <location>
        <begin position="65"/>
        <end position="85"/>
    </location>
</feature>
<feature type="transmembrane region" description="Helical" evidence="1">
    <location>
        <begin position="105"/>
        <end position="127"/>
    </location>
</feature>
<keyword evidence="3" id="KW-1185">Reference proteome</keyword>
<accession>A0ABT4FZT3</accession>
<gene>
    <name evidence="2" type="ORF">M5W83_18085</name>
</gene>
<dbReference type="EMBL" id="JAMDMM010000032">
    <property type="protein sequence ID" value="MCY9609058.1"/>
    <property type="molecule type" value="Genomic_DNA"/>
</dbReference>
<keyword evidence="1" id="KW-1133">Transmembrane helix</keyword>
<protein>
    <submittedName>
        <fullName evidence="2">Uncharacterized protein</fullName>
    </submittedName>
</protein>
<keyword evidence="1" id="KW-0812">Transmembrane</keyword>
<reference evidence="2 3" key="1">
    <citation type="submission" date="2022-05" db="EMBL/GenBank/DDBJ databases">
        <title>Genome Sequencing of Bee-Associated Microbes.</title>
        <authorList>
            <person name="Dunlap C."/>
        </authorList>
    </citation>
    <scope>NUCLEOTIDE SEQUENCE [LARGE SCALE GENOMIC DNA]</scope>
    <source>
        <strain evidence="2 3">NRRL B-14613</strain>
    </source>
</reference>